<feature type="transmembrane region" description="Helical" evidence="7">
    <location>
        <begin position="7"/>
        <end position="29"/>
    </location>
</feature>
<keyword evidence="10" id="KW-1185">Reference proteome</keyword>
<comment type="subcellular location">
    <subcellularLocation>
        <location evidence="1 7">Cell membrane</location>
        <topology evidence="1 7">Multi-pass membrane protein</topology>
    </subcellularLocation>
</comment>
<keyword evidence="4 7" id="KW-0812">Transmembrane</keyword>
<feature type="transmembrane region" description="Helical" evidence="7">
    <location>
        <begin position="187"/>
        <end position="206"/>
    </location>
</feature>
<evidence type="ECO:0000256" key="7">
    <source>
        <dbReference type="RuleBase" id="RU363032"/>
    </source>
</evidence>
<feature type="transmembrane region" description="Helical" evidence="7">
    <location>
        <begin position="68"/>
        <end position="93"/>
    </location>
</feature>
<comment type="caution">
    <text evidence="9">The sequence shown here is derived from an EMBL/GenBank/DDBJ whole genome shotgun (WGS) entry which is preliminary data.</text>
</comment>
<gene>
    <name evidence="9" type="ORF">BDK89_0491</name>
</gene>
<proteinExistence type="inferred from homology"/>
<keyword evidence="3" id="KW-1003">Cell membrane</keyword>
<dbReference type="GO" id="GO:0005886">
    <property type="term" value="C:plasma membrane"/>
    <property type="evidence" value="ECO:0007669"/>
    <property type="project" value="UniProtKB-SubCell"/>
</dbReference>
<dbReference type="PROSITE" id="PS50928">
    <property type="entry name" value="ABC_TM1"/>
    <property type="match status" value="1"/>
</dbReference>
<dbReference type="InterPro" id="IPR050901">
    <property type="entry name" value="BP-dep_ABC_trans_perm"/>
</dbReference>
<evidence type="ECO:0000313" key="9">
    <source>
        <dbReference type="EMBL" id="TDT14932.1"/>
    </source>
</evidence>
<sequence>MNRRFKRYLAAVAAVLIAIVWAFPVYWMINSSFLTPLTISGLTPTFLPFDGTLQNYRDVTADTPFFEALTMSIMVVAVALIVCLAFATLAALAISRFRFKGRKTFVLTVILVQMLPAEAMFIAQFQMISELGLLNSLAGVSIIYVAMVVPFTIWMLRGFVAGVPIELEEAAMVDGCTRLQAFRRITFPLIAPGLVASGVFAFIQVWNEFALASVLLTDDEVQTLPLWLRDIAQQSNLGAPEWGQIMAGSVLVAVPVIIFFVIVQGRMAQGLVGGAVKG</sequence>
<dbReference type="EMBL" id="SOAU01000001">
    <property type="protein sequence ID" value="TDT14932.1"/>
    <property type="molecule type" value="Genomic_DNA"/>
</dbReference>
<dbReference type="InterPro" id="IPR035906">
    <property type="entry name" value="MetI-like_sf"/>
</dbReference>
<evidence type="ECO:0000256" key="2">
    <source>
        <dbReference type="ARBA" id="ARBA00022448"/>
    </source>
</evidence>
<dbReference type="AlphaFoldDB" id="A0A4R7HVG0"/>
<accession>A0A4R7HVG0</accession>
<keyword evidence="2 7" id="KW-0813">Transport</keyword>
<dbReference type="PANTHER" id="PTHR32243">
    <property type="entry name" value="MALTOSE TRANSPORT SYSTEM PERMEASE-RELATED"/>
    <property type="match status" value="1"/>
</dbReference>
<evidence type="ECO:0000256" key="4">
    <source>
        <dbReference type="ARBA" id="ARBA00022692"/>
    </source>
</evidence>
<dbReference type="CDD" id="cd06261">
    <property type="entry name" value="TM_PBP2"/>
    <property type="match status" value="1"/>
</dbReference>
<dbReference type="RefSeq" id="WP_133867436.1">
    <property type="nucleotide sequence ID" value="NZ_SOAU01000001.1"/>
</dbReference>
<feature type="transmembrane region" description="Helical" evidence="7">
    <location>
        <begin position="105"/>
        <end position="125"/>
    </location>
</feature>
<dbReference type="OrthoDB" id="7314804at2"/>
<dbReference type="SUPFAM" id="SSF161098">
    <property type="entry name" value="MetI-like"/>
    <property type="match status" value="1"/>
</dbReference>
<evidence type="ECO:0000259" key="8">
    <source>
        <dbReference type="PROSITE" id="PS50928"/>
    </source>
</evidence>
<name>A0A4R7HVG0_9ACTN</name>
<keyword evidence="5 7" id="KW-1133">Transmembrane helix</keyword>
<organism evidence="9 10">
    <name type="scientific">Ilumatobacter fluminis</name>
    <dbReference type="NCBI Taxonomy" id="467091"/>
    <lineage>
        <taxon>Bacteria</taxon>
        <taxon>Bacillati</taxon>
        <taxon>Actinomycetota</taxon>
        <taxon>Acidimicrobiia</taxon>
        <taxon>Acidimicrobiales</taxon>
        <taxon>Ilumatobacteraceae</taxon>
        <taxon>Ilumatobacter</taxon>
    </lineage>
</organism>
<feature type="transmembrane region" description="Helical" evidence="7">
    <location>
        <begin position="245"/>
        <end position="263"/>
    </location>
</feature>
<dbReference type="Pfam" id="PF00528">
    <property type="entry name" value="BPD_transp_1"/>
    <property type="match status" value="1"/>
</dbReference>
<evidence type="ECO:0000256" key="6">
    <source>
        <dbReference type="ARBA" id="ARBA00023136"/>
    </source>
</evidence>
<dbReference type="GO" id="GO:0055085">
    <property type="term" value="P:transmembrane transport"/>
    <property type="evidence" value="ECO:0007669"/>
    <property type="project" value="InterPro"/>
</dbReference>
<evidence type="ECO:0000313" key="10">
    <source>
        <dbReference type="Proteomes" id="UP000294558"/>
    </source>
</evidence>
<protein>
    <submittedName>
        <fullName evidence="9">Carbohydrate ABC transporter membrane protein 2 (CUT1 family)</fullName>
    </submittedName>
</protein>
<evidence type="ECO:0000256" key="1">
    <source>
        <dbReference type="ARBA" id="ARBA00004651"/>
    </source>
</evidence>
<evidence type="ECO:0000256" key="5">
    <source>
        <dbReference type="ARBA" id="ARBA00022989"/>
    </source>
</evidence>
<dbReference type="Proteomes" id="UP000294558">
    <property type="component" value="Unassembled WGS sequence"/>
</dbReference>
<reference evidence="9 10" key="1">
    <citation type="submission" date="2019-03" db="EMBL/GenBank/DDBJ databases">
        <title>Sequencing the genomes of 1000 actinobacteria strains.</title>
        <authorList>
            <person name="Klenk H.-P."/>
        </authorList>
    </citation>
    <scope>NUCLEOTIDE SEQUENCE [LARGE SCALE GENOMIC DNA]</scope>
    <source>
        <strain evidence="9 10">DSM 18936</strain>
    </source>
</reference>
<feature type="transmembrane region" description="Helical" evidence="7">
    <location>
        <begin position="137"/>
        <end position="156"/>
    </location>
</feature>
<evidence type="ECO:0000256" key="3">
    <source>
        <dbReference type="ARBA" id="ARBA00022475"/>
    </source>
</evidence>
<feature type="domain" description="ABC transmembrane type-1" evidence="8">
    <location>
        <begin position="69"/>
        <end position="263"/>
    </location>
</feature>
<dbReference type="InterPro" id="IPR000515">
    <property type="entry name" value="MetI-like"/>
</dbReference>
<comment type="similarity">
    <text evidence="7">Belongs to the binding-protein-dependent transport system permease family.</text>
</comment>
<dbReference type="PANTHER" id="PTHR32243:SF18">
    <property type="entry name" value="INNER MEMBRANE ABC TRANSPORTER PERMEASE PROTEIN YCJP"/>
    <property type="match status" value="1"/>
</dbReference>
<keyword evidence="6 7" id="KW-0472">Membrane</keyword>
<dbReference type="Gene3D" id="1.10.3720.10">
    <property type="entry name" value="MetI-like"/>
    <property type="match status" value="1"/>
</dbReference>